<dbReference type="Gene3D" id="3.40.190.10">
    <property type="entry name" value="Periplasmic binding protein-like II"/>
    <property type="match status" value="2"/>
</dbReference>
<dbReference type="Proteomes" id="UP000076825">
    <property type="component" value="Chromosome 1"/>
</dbReference>
<protein>
    <submittedName>
        <fullName evidence="6">LysR family transcriptional regulator</fullName>
    </submittedName>
</protein>
<dbReference type="GO" id="GO:0003677">
    <property type="term" value="F:DNA binding"/>
    <property type="evidence" value="ECO:0007669"/>
    <property type="project" value="UniProtKB-KW"/>
</dbReference>
<dbReference type="EMBL" id="LT546645">
    <property type="protein sequence ID" value="SAI69260.1"/>
    <property type="molecule type" value="Genomic_DNA"/>
</dbReference>
<dbReference type="PANTHER" id="PTHR30579:SF7">
    <property type="entry name" value="HTH-TYPE TRANSCRIPTIONAL REGULATOR LRHA-RELATED"/>
    <property type="match status" value="1"/>
</dbReference>
<keyword evidence="3" id="KW-0238">DNA-binding</keyword>
<evidence type="ECO:0000313" key="7">
    <source>
        <dbReference type="Proteomes" id="UP000076825"/>
    </source>
</evidence>
<organism evidence="6 7">
    <name type="scientific">Bordetella trematum</name>
    <dbReference type="NCBI Taxonomy" id="123899"/>
    <lineage>
        <taxon>Bacteria</taxon>
        <taxon>Pseudomonadati</taxon>
        <taxon>Pseudomonadota</taxon>
        <taxon>Betaproteobacteria</taxon>
        <taxon>Burkholderiales</taxon>
        <taxon>Alcaligenaceae</taxon>
        <taxon>Bordetella</taxon>
    </lineage>
</organism>
<dbReference type="InterPro" id="IPR005119">
    <property type="entry name" value="LysR_subst-bd"/>
</dbReference>
<dbReference type="SUPFAM" id="SSF53850">
    <property type="entry name" value="Periplasmic binding protein-like II"/>
    <property type="match status" value="1"/>
</dbReference>
<proteinExistence type="inferred from homology"/>
<dbReference type="PANTHER" id="PTHR30579">
    <property type="entry name" value="TRANSCRIPTIONAL REGULATOR"/>
    <property type="match status" value="1"/>
</dbReference>
<dbReference type="Gene3D" id="1.10.10.10">
    <property type="entry name" value="Winged helix-like DNA-binding domain superfamily/Winged helix DNA-binding domain"/>
    <property type="match status" value="1"/>
</dbReference>
<dbReference type="InterPro" id="IPR036388">
    <property type="entry name" value="WH-like_DNA-bd_sf"/>
</dbReference>
<evidence type="ECO:0000256" key="1">
    <source>
        <dbReference type="ARBA" id="ARBA00009437"/>
    </source>
</evidence>
<dbReference type="GeneID" id="56591002"/>
<dbReference type="SUPFAM" id="SSF46785">
    <property type="entry name" value="Winged helix' DNA-binding domain"/>
    <property type="match status" value="1"/>
</dbReference>
<dbReference type="OrthoDB" id="9789529at2"/>
<comment type="similarity">
    <text evidence="1">Belongs to the LysR transcriptional regulatory family.</text>
</comment>
<evidence type="ECO:0000256" key="4">
    <source>
        <dbReference type="ARBA" id="ARBA00023163"/>
    </source>
</evidence>
<dbReference type="Pfam" id="PF00126">
    <property type="entry name" value="HTH_1"/>
    <property type="match status" value="1"/>
</dbReference>
<sequence length="292" mass="31779">MNHSGKPNRPPLDLDLLRAIVMVVDCGSFTAAATRLHSTQSTVSQKVRRLEEVVGHRLLERGHREIHPTDAGETLLGYARHLLAISEQLNDALSGSASVTLRLGLPDDFVTGRTMAALAAFSRAHPQAKLEITSGLSRDLAASYDRGELELVLIKQRRHSREATFCRPETLVWLDSAAHPSFEQDPVPLVTFPPRGLYRDDMINAIEAMGRNWRISFTSSGLAGILQAVASGLGMSLLPARAATPAHRVLDAAQGFAPLTTFEIALLHRPDSNALIRLAAELLVALLDEENP</sequence>
<feature type="domain" description="HTH lysR-type" evidence="5">
    <location>
        <begin position="12"/>
        <end position="69"/>
    </location>
</feature>
<dbReference type="KEGG" id="btrm:SAMEA390648701714"/>
<evidence type="ECO:0000313" key="6">
    <source>
        <dbReference type="EMBL" id="SAI69260.1"/>
    </source>
</evidence>
<keyword evidence="7" id="KW-1185">Reference proteome</keyword>
<evidence type="ECO:0000256" key="3">
    <source>
        <dbReference type="ARBA" id="ARBA00023125"/>
    </source>
</evidence>
<dbReference type="AlphaFoldDB" id="A0A157QJW3"/>
<dbReference type="PROSITE" id="PS50931">
    <property type="entry name" value="HTH_LYSR"/>
    <property type="match status" value="1"/>
</dbReference>
<keyword evidence="2" id="KW-0805">Transcription regulation</keyword>
<dbReference type="InterPro" id="IPR036390">
    <property type="entry name" value="WH_DNA-bd_sf"/>
</dbReference>
<dbReference type="eggNOG" id="COG0583">
    <property type="taxonomic scope" value="Bacteria"/>
</dbReference>
<dbReference type="FunFam" id="1.10.10.10:FF:000001">
    <property type="entry name" value="LysR family transcriptional regulator"/>
    <property type="match status" value="1"/>
</dbReference>
<evidence type="ECO:0000256" key="2">
    <source>
        <dbReference type="ARBA" id="ARBA00023015"/>
    </source>
</evidence>
<dbReference type="Pfam" id="PF03466">
    <property type="entry name" value="LysR_substrate"/>
    <property type="match status" value="1"/>
</dbReference>
<dbReference type="RefSeq" id="WP_025513173.1">
    <property type="nucleotide sequence ID" value="NZ_CP016340.1"/>
</dbReference>
<keyword evidence="4" id="KW-0804">Transcription</keyword>
<dbReference type="STRING" id="123899.SAMEA3906487_01714"/>
<dbReference type="InterPro" id="IPR000847">
    <property type="entry name" value="LysR_HTH_N"/>
</dbReference>
<dbReference type="InterPro" id="IPR050176">
    <property type="entry name" value="LTTR"/>
</dbReference>
<accession>A0A157QJW3</accession>
<evidence type="ECO:0000259" key="5">
    <source>
        <dbReference type="PROSITE" id="PS50931"/>
    </source>
</evidence>
<dbReference type="PRINTS" id="PR00039">
    <property type="entry name" value="HTHLYSR"/>
</dbReference>
<gene>
    <name evidence="6" type="primary">benM_5</name>
    <name evidence="6" type="ORF">SAMEA3906487_01714</name>
</gene>
<dbReference type="GO" id="GO:0003700">
    <property type="term" value="F:DNA-binding transcription factor activity"/>
    <property type="evidence" value="ECO:0007669"/>
    <property type="project" value="InterPro"/>
</dbReference>
<reference evidence="6 7" key="1">
    <citation type="submission" date="2016-04" db="EMBL/GenBank/DDBJ databases">
        <authorList>
            <consortium name="Pathogen Informatics"/>
        </authorList>
    </citation>
    <scope>NUCLEOTIDE SEQUENCE [LARGE SCALE GENOMIC DNA]</scope>
    <source>
        <strain evidence="6 7">H044680328</strain>
    </source>
</reference>
<name>A0A157QJW3_9BORD</name>
<dbReference type="PATRIC" id="fig|123899.6.peg.1700"/>